<reference evidence="4 5" key="1">
    <citation type="journal article" date="2021" name="Nat. Plants">
        <title>The Taxus genome provides insights into paclitaxel biosynthesis.</title>
        <authorList>
            <person name="Xiong X."/>
            <person name="Gou J."/>
            <person name="Liao Q."/>
            <person name="Li Y."/>
            <person name="Zhou Q."/>
            <person name="Bi G."/>
            <person name="Li C."/>
            <person name="Du R."/>
            <person name="Wang X."/>
            <person name="Sun T."/>
            <person name="Guo L."/>
            <person name="Liang H."/>
            <person name="Lu P."/>
            <person name="Wu Y."/>
            <person name="Zhang Z."/>
            <person name="Ro D.K."/>
            <person name="Shang Y."/>
            <person name="Huang S."/>
            <person name="Yan J."/>
        </authorList>
    </citation>
    <scope>NUCLEOTIDE SEQUENCE [LARGE SCALE GENOMIC DNA]</scope>
    <source>
        <strain evidence="4">Ta-2019</strain>
    </source>
</reference>
<gene>
    <name evidence="4" type="ORF">KI387_037289</name>
</gene>
<dbReference type="AlphaFoldDB" id="A0AA38KQK2"/>
<feature type="repeat" description="PPR" evidence="3">
    <location>
        <begin position="207"/>
        <end position="241"/>
    </location>
</feature>
<sequence length="639" mass="70655">MEKGNILTDSSSYGCLLQLCIDNKDLADGRRLHAHMIIMGFQSSIFVQNRLVEMYAKCEKMENARQVFDEMPERNVFSWNTIMGGYSKRGYVEDARELFDQMPERDVVSWTTVISGYAQNGNRVEALALFGVTHRTGCEPNQSTFASIINACTGLQAIQCGKQVHNLIIKTGFEMHAIVGNALIDMYGKFGIIEDAYNVFDKMPNREEVSWSAMIAGYVQNGDREKAFNLFKLMLEAGVKPNDFIFASALGACVSLAGIGQGMQVHAHIIRSGYQLNIFVANALVDMYVKCGSMEYGCLVFENMPEPDAISWTSLIVGYSQTGNSQQAMKLFCQMRQFGVGPDSVTFSSILSSCAGLATGKQGRQVHAIIIKSSLMSSVAVGSALVNMYAKCGEIQDAQQVFDRMPEQNIASWNALIGGYGHNGHGIPAIQLFEHMLSEGFKPNDASFISVISACCHAGLVDEGCHFFNSMINDHFIAPRPDHFACMVDLLGRAGHLEEAADIINNMTIEPDASIWGALLNACRIHPNIELAQLAAERLFELEPQSAGPYVLFSNILAAAGRWDDVATVRRMMKDKGVRKIPGCSWIEMNNQVHTFVVTDIVHTQIEDSDAMLERLAKQMEVVGNVPKYDLLLDYMEEH</sequence>
<dbReference type="InterPro" id="IPR046960">
    <property type="entry name" value="PPR_At4g14850-like_plant"/>
</dbReference>
<dbReference type="Pfam" id="PF12854">
    <property type="entry name" value="PPR_1"/>
    <property type="match status" value="1"/>
</dbReference>
<dbReference type="GO" id="GO:0009451">
    <property type="term" value="P:RNA modification"/>
    <property type="evidence" value="ECO:0007669"/>
    <property type="project" value="InterPro"/>
</dbReference>
<keyword evidence="5" id="KW-1185">Reference proteome</keyword>
<dbReference type="Pfam" id="PF20431">
    <property type="entry name" value="E_motif"/>
    <property type="match status" value="1"/>
</dbReference>
<dbReference type="Pfam" id="PF13041">
    <property type="entry name" value="PPR_2"/>
    <property type="match status" value="4"/>
</dbReference>
<evidence type="ECO:0000313" key="5">
    <source>
        <dbReference type="Proteomes" id="UP000824469"/>
    </source>
</evidence>
<proteinExistence type="inferred from homology"/>
<evidence type="ECO:0000256" key="1">
    <source>
        <dbReference type="ARBA" id="ARBA00022737"/>
    </source>
</evidence>
<name>A0AA38KQK2_TAXCH</name>
<dbReference type="PANTHER" id="PTHR47926">
    <property type="entry name" value="PENTATRICOPEPTIDE REPEAT-CONTAINING PROTEIN"/>
    <property type="match status" value="1"/>
</dbReference>
<dbReference type="FunFam" id="1.25.40.10:FF:000031">
    <property type="entry name" value="Pentatricopeptide repeat-containing protein mitochondrial"/>
    <property type="match status" value="1"/>
</dbReference>
<comment type="similarity">
    <text evidence="2">Belongs to the PPR family. PCMP-E subfamily.</text>
</comment>
<dbReference type="EMBL" id="JAHRHJ020000007">
    <property type="protein sequence ID" value="KAH9309378.1"/>
    <property type="molecule type" value="Genomic_DNA"/>
</dbReference>
<dbReference type="InterPro" id="IPR011990">
    <property type="entry name" value="TPR-like_helical_dom_sf"/>
</dbReference>
<evidence type="ECO:0008006" key="6">
    <source>
        <dbReference type="Google" id="ProtNLM"/>
    </source>
</evidence>
<dbReference type="Pfam" id="PF01535">
    <property type="entry name" value="PPR"/>
    <property type="match status" value="3"/>
</dbReference>
<accession>A0AA38KQK2</accession>
<dbReference type="OMA" id="VISACCH"/>
<dbReference type="FunFam" id="1.25.40.10:FF:000073">
    <property type="entry name" value="Pentatricopeptide repeat-containing protein chloroplastic"/>
    <property type="match status" value="1"/>
</dbReference>
<dbReference type="FunFam" id="1.25.40.10:FF:000442">
    <property type="entry name" value="Pentatricopeptide repeat-containing protein At3g49710"/>
    <property type="match status" value="1"/>
</dbReference>
<dbReference type="InterPro" id="IPR002885">
    <property type="entry name" value="PPR_rpt"/>
</dbReference>
<evidence type="ECO:0000256" key="2">
    <source>
        <dbReference type="ARBA" id="ARBA00061659"/>
    </source>
</evidence>
<evidence type="ECO:0000256" key="3">
    <source>
        <dbReference type="PROSITE-ProRule" id="PRU00708"/>
    </source>
</evidence>
<feature type="repeat" description="PPR" evidence="3">
    <location>
        <begin position="444"/>
        <end position="478"/>
    </location>
</feature>
<protein>
    <recommendedName>
        <fullName evidence="6">Pentatricopeptide repeat-containing protein</fullName>
    </recommendedName>
</protein>
<dbReference type="GO" id="GO:0003723">
    <property type="term" value="F:RNA binding"/>
    <property type="evidence" value="ECO:0007669"/>
    <property type="project" value="InterPro"/>
</dbReference>
<dbReference type="NCBIfam" id="TIGR00756">
    <property type="entry name" value="PPR"/>
    <property type="match status" value="6"/>
</dbReference>
<dbReference type="Proteomes" id="UP000824469">
    <property type="component" value="Unassembled WGS sequence"/>
</dbReference>
<feature type="repeat" description="PPR" evidence="3">
    <location>
        <begin position="308"/>
        <end position="342"/>
    </location>
</feature>
<feature type="repeat" description="PPR" evidence="3">
    <location>
        <begin position="409"/>
        <end position="443"/>
    </location>
</feature>
<organism evidence="4 5">
    <name type="scientific">Taxus chinensis</name>
    <name type="common">Chinese yew</name>
    <name type="synonym">Taxus wallichiana var. chinensis</name>
    <dbReference type="NCBI Taxonomy" id="29808"/>
    <lineage>
        <taxon>Eukaryota</taxon>
        <taxon>Viridiplantae</taxon>
        <taxon>Streptophyta</taxon>
        <taxon>Embryophyta</taxon>
        <taxon>Tracheophyta</taxon>
        <taxon>Spermatophyta</taxon>
        <taxon>Pinopsida</taxon>
        <taxon>Pinidae</taxon>
        <taxon>Conifers II</taxon>
        <taxon>Cupressales</taxon>
        <taxon>Taxaceae</taxon>
        <taxon>Taxus</taxon>
    </lineage>
</organism>
<dbReference type="Gene3D" id="1.25.40.10">
    <property type="entry name" value="Tetratricopeptide repeat domain"/>
    <property type="match status" value="4"/>
</dbReference>
<dbReference type="FunFam" id="1.25.40.10:FF:000280">
    <property type="entry name" value="Pentatricopeptide repeat-containing protein"/>
    <property type="match status" value="1"/>
</dbReference>
<dbReference type="FunFam" id="1.25.40.10:FF:000196">
    <property type="entry name" value="Pentatricopeptide repeat-containing protein At4g14850"/>
    <property type="match status" value="1"/>
</dbReference>
<dbReference type="PROSITE" id="PS51375">
    <property type="entry name" value="PPR"/>
    <property type="match status" value="5"/>
</dbReference>
<comment type="caution">
    <text evidence="4">The sequence shown here is derived from an EMBL/GenBank/DDBJ whole genome shotgun (WGS) entry which is preliminary data.</text>
</comment>
<evidence type="ECO:0000313" key="4">
    <source>
        <dbReference type="EMBL" id="KAH9309378.1"/>
    </source>
</evidence>
<keyword evidence="1" id="KW-0677">Repeat</keyword>
<feature type="repeat" description="PPR" evidence="3">
    <location>
        <begin position="75"/>
        <end position="109"/>
    </location>
</feature>
<dbReference type="InterPro" id="IPR046848">
    <property type="entry name" value="E_motif"/>
</dbReference>